<dbReference type="Pfam" id="PF00027">
    <property type="entry name" value="cNMP_binding"/>
    <property type="match status" value="1"/>
</dbReference>
<accession>A0ABT8SLS3</accession>
<organism evidence="6 7">
    <name type="scientific">Peiella sedimenti</name>
    <dbReference type="NCBI Taxonomy" id="3061083"/>
    <lineage>
        <taxon>Bacteria</taxon>
        <taxon>Pseudomonadati</taxon>
        <taxon>Pseudomonadota</taxon>
        <taxon>Alphaproteobacteria</taxon>
        <taxon>Caulobacterales</taxon>
        <taxon>Caulobacteraceae</taxon>
        <taxon>Peiella</taxon>
    </lineage>
</organism>
<proteinExistence type="predicted"/>
<protein>
    <submittedName>
        <fullName evidence="6">Helix-turn-helix domain-containing protein</fullName>
    </submittedName>
</protein>
<feature type="domain" description="HTH crp-type" evidence="5">
    <location>
        <begin position="134"/>
        <end position="198"/>
    </location>
</feature>
<dbReference type="Gene3D" id="2.60.120.10">
    <property type="entry name" value="Jelly Rolls"/>
    <property type="match status" value="1"/>
</dbReference>
<dbReference type="InterPro" id="IPR036388">
    <property type="entry name" value="WH-like_DNA-bd_sf"/>
</dbReference>
<evidence type="ECO:0000256" key="3">
    <source>
        <dbReference type="ARBA" id="ARBA00023163"/>
    </source>
</evidence>
<gene>
    <name evidence="6" type="ORF">Q0812_04020</name>
</gene>
<keyword evidence="3" id="KW-0804">Transcription</keyword>
<dbReference type="Gene3D" id="1.10.10.10">
    <property type="entry name" value="Winged helix-like DNA-binding domain superfamily/Winged helix DNA-binding domain"/>
    <property type="match status" value="1"/>
</dbReference>
<dbReference type="SMART" id="SM00419">
    <property type="entry name" value="HTH_CRP"/>
    <property type="match status" value="1"/>
</dbReference>
<dbReference type="InterPro" id="IPR050397">
    <property type="entry name" value="Env_Response_Regulators"/>
</dbReference>
<dbReference type="Proteomes" id="UP001169063">
    <property type="component" value="Unassembled WGS sequence"/>
</dbReference>
<dbReference type="PANTHER" id="PTHR24567:SF75">
    <property type="entry name" value="FUMARATE AND NITRATE REDUCTION REGULATORY PROTEIN"/>
    <property type="match status" value="1"/>
</dbReference>
<dbReference type="SUPFAM" id="SSF46785">
    <property type="entry name" value="Winged helix' DNA-binding domain"/>
    <property type="match status" value="1"/>
</dbReference>
<dbReference type="CDD" id="cd00038">
    <property type="entry name" value="CAP_ED"/>
    <property type="match status" value="1"/>
</dbReference>
<feature type="domain" description="Cyclic nucleotide-binding" evidence="4">
    <location>
        <begin position="17"/>
        <end position="100"/>
    </location>
</feature>
<comment type="caution">
    <text evidence="6">The sequence shown here is derived from an EMBL/GenBank/DDBJ whole genome shotgun (WGS) entry which is preliminary data.</text>
</comment>
<evidence type="ECO:0000259" key="4">
    <source>
        <dbReference type="PROSITE" id="PS50042"/>
    </source>
</evidence>
<evidence type="ECO:0000313" key="7">
    <source>
        <dbReference type="Proteomes" id="UP001169063"/>
    </source>
</evidence>
<dbReference type="InterPro" id="IPR014710">
    <property type="entry name" value="RmlC-like_jellyroll"/>
</dbReference>
<dbReference type="EMBL" id="JAUKTR010000001">
    <property type="protein sequence ID" value="MDO1558593.1"/>
    <property type="molecule type" value="Genomic_DNA"/>
</dbReference>
<dbReference type="InterPro" id="IPR000595">
    <property type="entry name" value="cNMP-bd_dom"/>
</dbReference>
<dbReference type="PRINTS" id="PR00034">
    <property type="entry name" value="HTHCRP"/>
</dbReference>
<dbReference type="SUPFAM" id="SSF51206">
    <property type="entry name" value="cAMP-binding domain-like"/>
    <property type="match status" value="1"/>
</dbReference>
<evidence type="ECO:0000259" key="5">
    <source>
        <dbReference type="PROSITE" id="PS51063"/>
    </source>
</evidence>
<evidence type="ECO:0000256" key="2">
    <source>
        <dbReference type="ARBA" id="ARBA00023125"/>
    </source>
</evidence>
<dbReference type="CDD" id="cd00092">
    <property type="entry name" value="HTH_CRP"/>
    <property type="match status" value="1"/>
</dbReference>
<dbReference type="InterPro" id="IPR012318">
    <property type="entry name" value="HTH_CRP"/>
</dbReference>
<keyword evidence="7" id="KW-1185">Reference proteome</keyword>
<evidence type="ECO:0000256" key="1">
    <source>
        <dbReference type="ARBA" id="ARBA00023015"/>
    </source>
</evidence>
<evidence type="ECO:0000313" key="6">
    <source>
        <dbReference type="EMBL" id="MDO1558593.1"/>
    </source>
</evidence>
<dbReference type="InterPro" id="IPR036390">
    <property type="entry name" value="WH_DNA-bd_sf"/>
</dbReference>
<dbReference type="PROSITE" id="PS00042">
    <property type="entry name" value="HTH_CRP_1"/>
    <property type="match status" value="1"/>
</dbReference>
<dbReference type="PROSITE" id="PS50042">
    <property type="entry name" value="CNMP_BINDING_3"/>
    <property type="match status" value="1"/>
</dbReference>
<sequence>MTAAPQLTLVHDDPLVALGEVKTVSAGSEIFLQDQAASCLYRLVSGSVRTIRLTEDGRRQIGDFFFAGDLIGLEDDGAHAFTAEALERCEILVLRRSQVEAAATTNAAVAQILFHAGAARLQRMQRHLIQIGRKSAIERVAAALAQFAERGDAETVELPMSRQDLADYLGLTIETVSRMISQLQAHKVIRLNTLRQLRICDPMALRQLAA</sequence>
<dbReference type="RefSeq" id="WP_302109000.1">
    <property type="nucleotide sequence ID" value="NZ_JAUKTR010000001.1"/>
</dbReference>
<keyword evidence="1" id="KW-0805">Transcription regulation</keyword>
<dbReference type="Pfam" id="PF13545">
    <property type="entry name" value="HTH_Crp_2"/>
    <property type="match status" value="1"/>
</dbReference>
<dbReference type="PROSITE" id="PS51063">
    <property type="entry name" value="HTH_CRP_2"/>
    <property type="match status" value="1"/>
</dbReference>
<keyword evidence="2" id="KW-0238">DNA-binding</keyword>
<name>A0ABT8SLS3_9CAUL</name>
<dbReference type="PANTHER" id="PTHR24567">
    <property type="entry name" value="CRP FAMILY TRANSCRIPTIONAL REGULATORY PROTEIN"/>
    <property type="match status" value="1"/>
</dbReference>
<dbReference type="InterPro" id="IPR018335">
    <property type="entry name" value="Tscrpt_reg_HTH_Crp-type_CS"/>
</dbReference>
<reference evidence="6" key="1">
    <citation type="submission" date="2023-07" db="EMBL/GenBank/DDBJ databases">
        <title>Brevundimonas soil sp. nov., isolated from the soil of chemical plant.</title>
        <authorList>
            <person name="Wu N."/>
        </authorList>
    </citation>
    <scope>NUCLEOTIDE SEQUENCE</scope>
    <source>
        <strain evidence="6">XZ-24</strain>
    </source>
</reference>
<dbReference type="SMART" id="SM00100">
    <property type="entry name" value="cNMP"/>
    <property type="match status" value="1"/>
</dbReference>
<dbReference type="InterPro" id="IPR018490">
    <property type="entry name" value="cNMP-bd_dom_sf"/>
</dbReference>